<dbReference type="PROSITE" id="PS50041">
    <property type="entry name" value="C_TYPE_LECTIN_2"/>
    <property type="match status" value="1"/>
</dbReference>
<comment type="similarity">
    <text evidence="2">Belongs to the tectonin family.</text>
</comment>
<dbReference type="CDD" id="cd00037">
    <property type="entry name" value="CLECT"/>
    <property type="match status" value="1"/>
</dbReference>
<dbReference type="SUPFAM" id="SSF49785">
    <property type="entry name" value="Galactose-binding domain-like"/>
    <property type="match status" value="1"/>
</dbReference>
<keyword evidence="1" id="KW-0430">Lectin</keyword>
<dbReference type="InterPro" id="IPR001304">
    <property type="entry name" value="C-type_lectin-like"/>
</dbReference>
<dbReference type="PANTHER" id="PTHR23250:SF3">
    <property type="entry name" value="FISH-EGG LECTIN-LIKE ISOFORM X1-RELATED"/>
    <property type="match status" value="1"/>
</dbReference>
<dbReference type="PROSITE" id="PS50234">
    <property type="entry name" value="VWFA"/>
    <property type="match status" value="1"/>
</dbReference>
<reference evidence="6" key="1">
    <citation type="submission" date="2025-08" db="UniProtKB">
        <authorList>
            <consortium name="RefSeq"/>
        </authorList>
    </citation>
    <scope>IDENTIFICATION</scope>
    <source>
        <tissue evidence="6">Gonad</tissue>
    </source>
</reference>
<dbReference type="SMART" id="SM00706">
    <property type="entry name" value="TECPR"/>
    <property type="match status" value="6"/>
</dbReference>
<name>A0A6P5ATM9_BRABE</name>
<protein>
    <submittedName>
        <fullName evidence="6">Uncharacterized protein LOC109486943</fullName>
    </submittedName>
</protein>
<dbReference type="Gene3D" id="2.60.120.260">
    <property type="entry name" value="Galactose-binding domain-like"/>
    <property type="match status" value="1"/>
</dbReference>
<dbReference type="Gene3D" id="3.40.50.410">
    <property type="entry name" value="von Willebrand factor, type A domain"/>
    <property type="match status" value="1"/>
</dbReference>
<dbReference type="Gene3D" id="3.10.100.10">
    <property type="entry name" value="Mannose-Binding Protein A, subunit A"/>
    <property type="match status" value="1"/>
</dbReference>
<dbReference type="InterPro" id="IPR036465">
    <property type="entry name" value="vWFA_dom_sf"/>
</dbReference>
<evidence type="ECO:0000313" key="5">
    <source>
        <dbReference type="Proteomes" id="UP000515135"/>
    </source>
</evidence>
<dbReference type="GO" id="GO:0030246">
    <property type="term" value="F:carbohydrate binding"/>
    <property type="evidence" value="ECO:0007669"/>
    <property type="project" value="UniProtKB-KW"/>
</dbReference>
<dbReference type="InterPro" id="IPR016187">
    <property type="entry name" value="CTDL_fold"/>
</dbReference>
<dbReference type="SUPFAM" id="SSF53300">
    <property type="entry name" value="vWA-like"/>
    <property type="match status" value="1"/>
</dbReference>
<dbReference type="InterPro" id="IPR008979">
    <property type="entry name" value="Galactose-bd-like_sf"/>
</dbReference>
<evidence type="ECO:0000259" key="3">
    <source>
        <dbReference type="PROSITE" id="PS50041"/>
    </source>
</evidence>
<dbReference type="SMART" id="SM00034">
    <property type="entry name" value="CLECT"/>
    <property type="match status" value="1"/>
</dbReference>
<dbReference type="PRINTS" id="PR00453">
    <property type="entry name" value="VWFADOMAIN"/>
</dbReference>
<dbReference type="GeneID" id="109486943"/>
<dbReference type="InterPro" id="IPR051513">
    <property type="entry name" value="Tectonin_beta-prop"/>
</dbReference>
<organism evidence="5 6">
    <name type="scientific">Branchiostoma belcheri</name>
    <name type="common">Amphioxus</name>
    <dbReference type="NCBI Taxonomy" id="7741"/>
    <lineage>
        <taxon>Eukaryota</taxon>
        <taxon>Metazoa</taxon>
        <taxon>Chordata</taxon>
        <taxon>Cephalochordata</taxon>
        <taxon>Leptocardii</taxon>
        <taxon>Amphioxiformes</taxon>
        <taxon>Branchiostomatidae</taxon>
        <taxon>Branchiostoma</taxon>
    </lineage>
</organism>
<dbReference type="RefSeq" id="XP_019646417.1">
    <property type="nucleotide sequence ID" value="XM_019790858.1"/>
</dbReference>
<dbReference type="AlphaFoldDB" id="A0A6P5ATM9"/>
<dbReference type="KEGG" id="bbel:109486943"/>
<keyword evidence="5" id="KW-1185">Reference proteome</keyword>
<dbReference type="Pfam" id="PF00092">
    <property type="entry name" value="VWA"/>
    <property type="match status" value="1"/>
</dbReference>
<accession>A0A6P5ATM9</accession>
<evidence type="ECO:0000259" key="4">
    <source>
        <dbReference type="PROSITE" id="PS50234"/>
    </source>
</evidence>
<dbReference type="Proteomes" id="UP000515135">
    <property type="component" value="Unplaced"/>
</dbReference>
<dbReference type="Pfam" id="PF22633">
    <property type="entry name" value="F5_F8_type_C_2"/>
    <property type="match status" value="1"/>
</dbReference>
<dbReference type="Pfam" id="PF00059">
    <property type="entry name" value="Lectin_C"/>
    <property type="match status" value="1"/>
</dbReference>
<dbReference type="Pfam" id="PF19193">
    <property type="entry name" value="Tectonin"/>
    <property type="match status" value="2"/>
</dbReference>
<gene>
    <name evidence="6" type="primary">LOC109486943</name>
</gene>
<sequence>MVDGDLHWVTVGGCGVWGIRGEHDIYFRVGTFMNEGSPGTEWQKVDGDMGWVFSGNGIVWSIDHDYKVYVRTGIDGSHQWGTSWKEITGKTMKSLCVSSSSNQVWAVDSEGAIQRRTGIGAGSLEGTGWEAVGGGDAVEGGFSYVSNGYSGVWAISATGSVWYREGTYGSLGAAVGSAWVEVTGVYLVQITVGYDVIWGVNSQGQIFVRIGLSIENPRGAQWGMIEGSLSQVYVSSTSNRLWGCNSNDNIWRREGISAVGVTAAKFRWLISSPEWAIDSAGTPWVHGGVTYDAAKTLDMNLQTFWNPQGLAKDFNQWHIIFNFGMAYTISRFSINNYGDTSHDIKAFKLQTSATAGPGYNWVDVLVVTDAAAGTHETQRFRGFAATSQYWRLYITATHTGWQPWLKEVGFYGMIAGRCPASWSSAGALCYRAYDETANWHEAELKCRQGGGRLASIKHPAFHYFVVAMKNAMDANGDFWIGLNDEVSEGVWSWTDQSGVSQYSAWAQGEPNNVQNEDCGHYNKHGIAGTHQDLWNDNKCDQRFKFICERDVLRPGEVATEGVHETAGGVEEVVINEEVEGPPGGVITEVHETHETIVIPGKTPVSVQSPTCSAKANVILLVDGSKSVRTTNFPNVIKFLLKLAAGFEIGPNGAKIGVYQFGTNVRTEFSIGQYNTREEILNAITRIQYMNEWGTFTGKALDEVYKKFPAGDTAQKVVVIITDGKAMDDEVLAKASQDIKADGGLVSAVGVARFKLKDLRIMASSDSLVFTATDFDQMDAIRDAVLEAVCKDQSRRDIAWEIDSYLQFLKESAVELVDNLEAVKERRLVGRDFEEDEYVAAHLSQALDALFELEGRLEKRGEYEGSWAMDDLRKIGDQLAHIRDIAVPLELKEVPEYEAEETFN</sequence>
<dbReference type="SMART" id="SM00327">
    <property type="entry name" value="VWA"/>
    <property type="match status" value="1"/>
</dbReference>
<dbReference type="InterPro" id="IPR016186">
    <property type="entry name" value="C-type_lectin-like/link_sf"/>
</dbReference>
<dbReference type="InterPro" id="IPR006624">
    <property type="entry name" value="Beta-propeller_rpt_TECPR"/>
</dbReference>
<evidence type="ECO:0000256" key="1">
    <source>
        <dbReference type="ARBA" id="ARBA00022734"/>
    </source>
</evidence>
<evidence type="ECO:0000313" key="6">
    <source>
        <dbReference type="RefSeq" id="XP_019646417.1"/>
    </source>
</evidence>
<feature type="domain" description="VWFA" evidence="4">
    <location>
        <begin position="616"/>
        <end position="788"/>
    </location>
</feature>
<dbReference type="InterPro" id="IPR002035">
    <property type="entry name" value="VWF_A"/>
</dbReference>
<dbReference type="SUPFAM" id="SSF56436">
    <property type="entry name" value="C-type lectin-like"/>
    <property type="match status" value="1"/>
</dbReference>
<dbReference type="PANTHER" id="PTHR23250">
    <property type="entry name" value="DYSFERLIN-RELATED"/>
    <property type="match status" value="1"/>
</dbReference>
<dbReference type="OrthoDB" id="166585at2759"/>
<proteinExistence type="inferred from homology"/>
<feature type="domain" description="C-type lectin" evidence="3">
    <location>
        <begin position="425"/>
        <end position="548"/>
    </location>
</feature>
<evidence type="ECO:0000256" key="2">
    <source>
        <dbReference type="ARBA" id="ARBA00038331"/>
    </source>
</evidence>